<reference evidence="1 2" key="1">
    <citation type="submission" date="2019-03" db="EMBL/GenBank/DDBJ databases">
        <title>Above-ground endophytic microbial communities from plants in different locations in the United States.</title>
        <authorList>
            <person name="Frank C."/>
        </authorList>
    </citation>
    <scope>NUCLEOTIDE SEQUENCE [LARGE SCALE GENOMIC DNA]</scope>
    <source>
        <strain evidence="1 2">LP_2_YM</strain>
    </source>
</reference>
<evidence type="ECO:0000313" key="1">
    <source>
        <dbReference type="EMBL" id="TCW59718.1"/>
    </source>
</evidence>
<protein>
    <submittedName>
        <fullName evidence="1">Uncharacterized protein</fullName>
    </submittedName>
</protein>
<dbReference type="Proteomes" id="UP000295285">
    <property type="component" value="Unassembled WGS sequence"/>
</dbReference>
<name>A0A4R4BKC9_BACTU</name>
<gene>
    <name evidence="1" type="ORF">EC910_101348</name>
</gene>
<comment type="caution">
    <text evidence="1">The sequence shown here is derived from an EMBL/GenBank/DDBJ whole genome shotgun (WGS) entry which is preliminary data.</text>
</comment>
<organism evidence="1 2">
    <name type="scientific">Bacillus thuringiensis</name>
    <dbReference type="NCBI Taxonomy" id="1428"/>
    <lineage>
        <taxon>Bacteria</taxon>
        <taxon>Bacillati</taxon>
        <taxon>Bacillota</taxon>
        <taxon>Bacilli</taxon>
        <taxon>Bacillales</taxon>
        <taxon>Bacillaceae</taxon>
        <taxon>Bacillus</taxon>
        <taxon>Bacillus cereus group</taxon>
    </lineage>
</organism>
<accession>A0A4R4BKC9</accession>
<evidence type="ECO:0000313" key="2">
    <source>
        <dbReference type="Proteomes" id="UP000295285"/>
    </source>
</evidence>
<proteinExistence type="predicted"/>
<sequence>MDKQQRDADERKKILWIINDLKARDVHNSAEIVAIQHYEFITLAK</sequence>
<dbReference type="RefSeq" id="WP_165915388.1">
    <property type="nucleotide sequence ID" value="NZ_SMDF01000001.1"/>
</dbReference>
<dbReference type="EMBL" id="SMDG01000001">
    <property type="protein sequence ID" value="TCW59718.1"/>
    <property type="molecule type" value="Genomic_DNA"/>
</dbReference>
<dbReference type="AlphaFoldDB" id="A0A4R4BKC9"/>